<feature type="active site" description="Proton acceptor; specific for D-alanine" evidence="4">
    <location>
        <position position="40"/>
    </location>
</feature>
<dbReference type="InterPro" id="IPR029066">
    <property type="entry name" value="PLP-binding_barrel"/>
</dbReference>
<dbReference type="InterPro" id="IPR020622">
    <property type="entry name" value="Ala_racemase_pyridoxalP-BS"/>
</dbReference>
<gene>
    <name evidence="6" type="primary">alr</name>
    <name evidence="6" type="ORF">HLB29_08840</name>
</gene>
<feature type="binding site" evidence="4">
    <location>
        <position position="318"/>
    </location>
    <ligand>
        <name>substrate</name>
    </ligand>
</feature>
<keyword evidence="7" id="KW-1185">Reference proteome</keyword>
<feature type="modified residue" description="N6-(pyridoxal phosphate)lysine" evidence="4">
    <location>
        <position position="40"/>
    </location>
</feature>
<organism evidence="6 7">
    <name type="scientific">Peptostreptococcus canis</name>
    <dbReference type="NCBI Taxonomy" id="1159213"/>
    <lineage>
        <taxon>Bacteria</taxon>
        <taxon>Bacillati</taxon>
        <taxon>Bacillota</taxon>
        <taxon>Clostridia</taxon>
        <taxon>Peptostreptococcales</taxon>
        <taxon>Peptostreptococcaceae</taxon>
        <taxon>Peptostreptococcus</taxon>
    </lineage>
</organism>
<dbReference type="SUPFAM" id="SSF50621">
    <property type="entry name" value="Alanine racemase C-terminal domain-like"/>
    <property type="match status" value="1"/>
</dbReference>
<dbReference type="EC" id="5.1.1.1" evidence="4"/>
<feature type="domain" description="Alanine racemase C-terminal" evidence="5">
    <location>
        <begin position="250"/>
        <end position="374"/>
    </location>
</feature>
<comment type="cofactor">
    <cofactor evidence="1 4">
        <name>pyridoxal 5'-phosphate</name>
        <dbReference type="ChEBI" id="CHEBI:597326"/>
    </cofactor>
</comment>
<name>A0ABR6TN79_9FIRM</name>
<accession>A0ABR6TN79</accession>
<proteinExistence type="inferred from homology"/>
<dbReference type="HAMAP" id="MF_01201">
    <property type="entry name" value="Ala_racemase"/>
    <property type="match status" value="1"/>
</dbReference>
<dbReference type="InterPro" id="IPR000821">
    <property type="entry name" value="Ala_racemase"/>
</dbReference>
<comment type="function">
    <text evidence="4">Catalyzes the interconversion of L-alanine and D-alanine. May also act on other amino acids.</text>
</comment>
<comment type="pathway">
    <text evidence="4">Amino-acid biosynthesis; D-alanine biosynthesis; D-alanine from L-alanine: step 1/1.</text>
</comment>
<dbReference type="Pfam" id="PF01168">
    <property type="entry name" value="Ala_racemase_N"/>
    <property type="match status" value="1"/>
</dbReference>
<dbReference type="InterPro" id="IPR011079">
    <property type="entry name" value="Ala_racemase_C"/>
</dbReference>
<comment type="similarity">
    <text evidence="4">Belongs to the alanine racemase family.</text>
</comment>
<dbReference type="SMART" id="SM01005">
    <property type="entry name" value="Ala_racemase_C"/>
    <property type="match status" value="1"/>
</dbReference>
<dbReference type="Pfam" id="PF00842">
    <property type="entry name" value="Ala_racemase_C"/>
    <property type="match status" value="1"/>
</dbReference>
<feature type="binding site" evidence="4">
    <location>
        <position position="138"/>
    </location>
    <ligand>
        <name>substrate</name>
    </ligand>
</feature>
<evidence type="ECO:0000259" key="5">
    <source>
        <dbReference type="SMART" id="SM01005"/>
    </source>
</evidence>
<dbReference type="PROSITE" id="PS00395">
    <property type="entry name" value="ALANINE_RACEMASE"/>
    <property type="match status" value="1"/>
</dbReference>
<sequence length="387" mass="44295">MMFQGIGSNWLEINLDNLEYNFKGIKNKLPKGTKMCMVIKSNAYGHGAVEIAKFYEELGADFFAVARTGEALELRKNEIKLPILNLGYTNPNWIADSIKNDVSFTLYNYEFAEKINSIAIAIGKKAKVHIKLDTGMSRLGYVVMEGKEDEIIQDIQKINKLDNIDIEGIYTHFATADARNKEFENLQMDRFSKMIKILEEMDIKPKYIHCSNSAEILDTDERYNMVRPGIIQYGIYPSNEVCYSIDLKPVMSFKAKVSNVKILDAGTSISYGRIYFTTVREKIVSISVGYADGFTRGRRNPYVYIKGERCPIVGRICMDQCMVRVPMDMDVKMDDDVLIFGEELITVVDVARDCDTIEHEVMCNIDRRVPRAYIKDKKVIKVVDYLK</sequence>
<comment type="catalytic activity">
    <reaction evidence="4">
        <text>L-alanine = D-alanine</text>
        <dbReference type="Rhea" id="RHEA:20249"/>
        <dbReference type="ChEBI" id="CHEBI:57416"/>
        <dbReference type="ChEBI" id="CHEBI:57972"/>
        <dbReference type="EC" id="5.1.1.1"/>
    </reaction>
</comment>
<dbReference type="PANTHER" id="PTHR30511">
    <property type="entry name" value="ALANINE RACEMASE"/>
    <property type="match status" value="1"/>
</dbReference>
<dbReference type="InterPro" id="IPR009006">
    <property type="entry name" value="Ala_racemase/Decarboxylase_C"/>
</dbReference>
<dbReference type="Gene3D" id="2.40.37.10">
    <property type="entry name" value="Lyase, Ornithine Decarboxylase, Chain A, domain 1"/>
    <property type="match status" value="1"/>
</dbReference>
<keyword evidence="3 4" id="KW-0413">Isomerase</keyword>
<dbReference type="NCBIfam" id="TIGR00492">
    <property type="entry name" value="alr"/>
    <property type="match status" value="1"/>
</dbReference>
<comment type="caution">
    <text evidence="6">The sequence shown here is derived from an EMBL/GenBank/DDBJ whole genome shotgun (WGS) entry which is preliminary data.</text>
</comment>
<evidence type="ECO:0000256" key="4">
    <source>
        <dbReference type="HAMAP-Rule" id="MF_01201"/>
    </source>
</evidence>
<reference evidence="6 7" key="1">
    <citation type="submission" date="2020-05" db="EMBL/GenBank/DDBJ databases">
        <title>Draft genome of xy-202 and genomic insight in genome of the genus Peptostreptococcus.</title>
        <authorList>
            <person name="Zhang Z."/>
        </authorList>
    </citation>
    <scope>NUCLEOTIDE SEQUENCE [LARGE SCALE GENOMIC DNA]</scope>
    <source>
        <strain evidence="6 7">DSM 27025</strain>
    </source>
</reference>
<evidence type="ECO:0000313" key="6">
    <source>
        <dbReference type="EMBL" id="MBC2576775.1"/>
    </source>
</evidence>
<dbReference type="InterPro" id="IPR001608">
    <property type="entry name" value="Ala_racemase_N"/>
</dbReference>
<dbReference type="PRINTS" id="PR00992">
    <property type="entry name" value="ALARACEMASE"/>
</dbReference>
<evidence type="ECO:0000256" key="1">
    <source>
        <dbReference type="ARBA" id="ARBA00001933"/>
    </source>
</evidence>
<dbReference type="EMBL" id="JABGBW010000013">
    <property type="protein sequence ID" value="MBC2576775.1"/>
    <property type="molecule type" value="Genomic_DNA"/>
</dbReference>
<dbReference type="SUPFAM" id="SSF51419">
    <property type="entry name" value="PLP-binding barrel"/>
    <property type="match status" value="1"/>
</dbReference>
<protein>
    <recommendedName>
        <fullName evidence="4">Alanine racemase</fullName>
        <ecNumber evidence="4">5.1.1.1</ecNumber>
    </recommendedName>
</protein>
<dbReference type="Proteomes" id="UP000713904">
    <property type="component" value="Unassembled WGS sequence"/>
</dbReference>
<evidence type="ECO:0000256" key="3">
    <source>
        <dbReference type="ARBA" id="ARBA00023235"/>
    </source>
</evidence>
<dbReference type="CDD" id="cd00430">
    <property type="entry name" value="PLPDE_III_AR"/>
    <property type="match status" value="1"/>
</dbReference>
<dbReference type="PANTHER" id="PTHR30511:SF0">
    <property type="entry name" value="ALANINE RACEMASE, CATABOLIC-RELATED"/>
    <property type="match status" value="1"/>
</dbReference>
<dbReference type="GO" id="GO:0008784">
    <property type="term" value="F:alanine racemase activity"/>
    <property type="evidence" value="ECO:0007669"/>
    <property type="project" value="UniProtKB-EC"/>
</dbReference>
<keyword evidence="2 4" id="KW-0663">Pyridoxal phosphate</keyword>
<evidence type="ECO:0000313" key="7">
    <source>
        <dbReference type="Proteomes" id="UP000713904"/>
    </source>
</evidence>
<evidence type="ECO:0000256" key="2">
    <source>
        <dbReference type="ARBA" id="ARBA00022898"/>
    </source>
</evidence>
<dbReference type="Gene3D" id="3.20.20.10">
    <property type="entry name" value="Alanine racemase"/>
    <property type="match status" value="1"/>
</dbReference>
<feature type="active site" description="Proton acceptor; specific for L-alanine" evidence="4">
    <location>
        <position position="271"/>
    </location>
</feature>